<organism evidence="10 11">
    <name type="scientific">Gadus morhua</name>
    <name type="common">Atlantic cod</name>
    <dbReference type="NCBI Taxonomy" id="8049"/>
    <lineage>
        <taxon>Eukaryota</taxon>
        <taxon>Metazoa</taxon>
        <taxon>Chordata</taxon>
        <taxon>Craniata</taxon>
        <taxon>Vertebrata</taxon>
        <taxon>Euteleostomi</taxon>
        <taxon>Actinopterygii</taxon>
        <taxon>Neopterygii</taxon>
        <taxon>Teleostei</taxon>
        <taxon>Neoteleostei</taxon>
        <taxon>Acanthomorphata</taxon>
        <taxon>Zeiogadaria</taxon>
        <taxon>Gadariae</taxon>
        <taxon>Gadiformes</taxon>
        <taxon>Gadoidei</taxon>
        <taxon>Gadidae</taxon>
        <taxon>Gadus</taxon>
    </lineage>
</organism>
<evidence type="ECO:0000256" key="8">
    <source>
        <dbReference type="SAM" id="SignalP"/>
    </source>
</evidence>
<dbReference type="AlphaFoldDB" id="A0A8C4ZAQ7"/>
<gene>
    <name evidence="10" type="primary">ifi30a</name>
</gene>
<dbReference type="GeneTree" id="ENSGT00940000164804"/>
<comment type="subunit">
    <text evidence="2 7">Dimer; disulfide-linked.</text>
</comment>
<dbReference type="OrthoDB" id="958254at2759"/>
<comment type="function">
    <text evidence="7">Lysosomal thiol reductase that can reduce protein disulfide bonds. Facilitates the complete unfolding of proteins destined for lysosomal degradation. Plays an important role in antigen processing.</text>
</comment>
<keyword evidence="3 7" id="KW-0964">Secreted</keyword>
<reference evidence="10" key="1">
    <citation type="submission" date="2025-08" db="UniProtKB">
        <authorList>
            <consortium name="Ensembl"/>
        </authorList>
    </citation>
    <scope>IDENTIFICATION</scope>
</reference>
<dbReference type="GO" id="GO:0047134">
    <property type="term" value="F:protein-disulfide reductase [NAD(P)H] activity"/>
    <property type="evidence" value="ECO:0007669"/>
    <property type="project" value="Ensembl"/>
</dbReference>
<dbReference type="PANTHER" id="PTHR13234:SF43">
    <property type="entry name" value="GAMMA-INTERFERON-INDUCIBLE LYSOSOMAL THIOL REDUCTASE"/>
    <property type="match status" value="1"/>
</dbReference>
<feature type="chain" id="PRO_5045704527" description="Gamma-interferon-inducible lysosomal thiol reductase" evidence="8">
    <location>
        <begin position="30"/>
        <end position="267"/>
    </location>
</feature>
<keyword evidence="7" id="KW-0676">Redox-active center</keyword>
<evidence type="ECO:0000256" key="3">
    <source>
        <dbReference type="ARBA" id="ARBA00022525"/>
    </source>
</evidence>
<comment type="similarity">
    <text evidence="1 7">Belongs to the GILT family.</text>
</comment>
<dbReference type="Ensembl" id="ENSGMOT00000011167.2">
    <property type="protein sequence ID" value="ENSGMOP00000010869.2"/>
    <property type="gene ID" value="ENSGMOG00000010157.2"/>
</dbReference>
<dbReference type="Pfam" id="PF02199">
    <property type="entry name" value="SapA"/>
    <property type="match status" value="1"/>
</dbReference>
<dbReference type="EC" id="1.8.-.-" evidence="7"/>
<sequence>MRLWKALDMQTGFLLLVLTLWSSADVGQCVSSCTAAPSQWCSSVDSAVQCGVLKQCLEANFTRSHYHQDDRSVQLELYYESLCPGCRGFLTQMLFPTWTMLQDILSVTLVPYGNAKERFDGKKYVFTCQHGEEECLGNMIETCLLTLAGSSAFQVIYCMESSTDVIKSAEACLNLYQPTLKWASVVSCVDGDMGNKLMHLNALKTGALKPAHNYVPWVTINGEHTDVLQNKAMNALLPLVCSLYQGPKPDACGSSQRKPYRSYCHND</sequence>
<evidence type="ECO:0000256" key="2">
    <source>
        <dbReference type="ARBA" id="ARBA00011615"/>
    </source>
</evidence>
<evidence type="ECO:0000256" key="7">
    <source>
        <dbReference type="RuleBase" id="RU369109"/>
    </source>
</evidence>
<dbReference type="InterPro" id="IPR004911">
    <property type="entry name" value="Interferon-induced_GILT"/>
</dbReference>
<keyword evidence="5 7" id="KW-1015">Disulfide bond</keyword>
<comment type="subcellular location">
    <subcellularLocation>
        <location evidence="7">Secreted</location>
    </subcellularLocation>
    <subcellularLocation>
        <location evidence="7">Lysosome</location>
    </subcellularLocation>
</comment>
<dbReference type="GO" id="GO:0002376">
    <property type="term" value="P:immune system process"/>
    <property type="evidence" value="ECO:0007669"/>
    <property type="project" value="UniProtKB-KW"/>
</dbReference>
<evidence type="ECO:0000313" key="10">
    <source>
        <dbReference type="Ensembl" id="ENSGMOP00000010869.2"/>
    </source>
</evidence>
<evidence type="ECO:0000256" key="4">
    <source>
        <dbReference type="ARBA" id="ARBA00022729"/>
    </source>
</evidence>
<evidence type="ECO:0000259" key="9">
    <source>
        <dbReference type="PROSITE" id="PS51110"/>
    </source>
</evidence>
<protein>
    <recommendedName>
        <fullName evidence="7">Gamma-interferon-inducible lysosomal thiol reductase</fullName>
        <ecNumber evidence="7">1.8.-.-</ecNumber>
    </recommendedName>
    <alternativeName>
        <fullName evidence="7">Gamma-interferon-inducible protein IP-30</fullName>
    </alternativeName>
</protein>
<dbReference type="GO" id="GO:0005576">
    <property type="term" value="C:extracellular region"/>
    <property type="evidence" value="ECO:0007669"/>
    <property type="project" value="UniProtKB-SubCell"/>
</dbReference>
<dbReference type="InterPro" id="IPR003119">
    <property type="entry name" value="SAP_A"/>
</dbReference>
<keyword evidence="7" id="KW-0391">Immunity</keyword>
<dbReference type="GO" id="GO:0016671">
    <property type="term" value="F:oxidoreductase activity, acting on a sulfur group of donors, disulfide as acceptor"/>
    <property type="evidence" value="ECO:0007669"/>
    <property type="project" value="UniProtKB-UniRule"/>
</dbReference>
<keyword evidence="6 7" id="KW-0325">Glycoprotein</keyword>
<dbReference type="PANTHER" id="PTHR13234">
    <property type="entry name" value="GAMMA-INTERFERON INDUCIBLE LYSOSOMAL THIOL REDUCTASE GILT"/>
    <property type="match status" value="1"/>
</dbReference>
<dbReference type="Pfam" id="PF03227">
    <property type="entry name" value="GILT"/>
    <property type="match status" value="1"/>
</dbReference>
<keyword evidence="7" id="KW-0458">Lysosome</keyword>
<keyword evidence="4 7" id="KW-0732">Signal</keyword>
<keyword evidence="7" id="KW-0560">Oxidoreductase</keyword>
<dbReference type="GO" id="GO:0045454">
    <property type="term" value="P:cell redox homeostasis"/>
    <property type="evidence" value="ECO:0007669"/>
    <property type="project" value="Ensembl"/>
</dbReference>
<proteinExistence type="inferred from homology"/>
<dbReference type="PROSITE" id="PS51110">
    <property type="entry name" value="SAP_A"/>
    <property type="match status" value="1"/>
</dbReference>
<name>A0A8C4ZAQ7_GADMO</name>
<dbReference type="OMA" id="YIEAQCP"/>
<feature type="signal peptide" evidence="8">
    <location>
        <begin position="1"/>
        <end position="29"/>
    </location>
</feature>
<keyword evidence="11" id="KW-1185">Reference proteome</keyword>
<reference evidence="10" key="2">
    <citation type="submission" date="2025-09" db="UniProtKB">
        <authorList>
            <consortium name="Ensembl"/>
        </authorList>
    </citation>
    <scope>IDENTIFICATION</scope>
</reference>
<feature type="domain" description="Saposin A-type" evidence="9">
    <location>
        <begin position="26"/>
        <end position="66"/>
    </location>
</feature>
<dbReference type="Proteomes" id="UP000694546">
    <property type="component" value="Chromosome 8"/>
</dbReference>
<evidence type="ECO:0000313" key="11">
    <source>
        <dbReference type="Proteomes" id="UP000694546"/>
    </source>
</evidence>
<dbReference type="GO" id="GO:0005764">
    <property type="term" value="C:lysosome"/>
    <property type="evidence" value="ECO:0007669"/>
    <property type="project" value="UniProtKB-SubCell"/>
</dbReference>
<evidence type="ECO:0000256" key="5">
    <source>
        <dbReference type="ARBA" id="ARBA00023157"/>
    </source>
</evidence>
<evidence type="ECO:0000256" key="1">
    <source>
        <dbReference type="ARBA" id="ARBA00005679"/>
    </source>
</evidence>
<evidence type="ECO:0000256" key="6">
    <source>
        <dbReference type="ARBA" id="ARBA00023180"/>
    </source>
</evidence>
<dbReference type="GO" id="GO:0071425">
    <property type="term" value="P:hematopoietic stem cell proliferation"/>
    <property type="evidence" value="ECO:0007669"/>
    <property type="project" value="Ensembl"/>
</dbReference>
<accession>A0A8C4ZAQ7</accession>